<organism evidence="2 3">
    <name type="scientific">Leptosia nina</name>
    <dbReference type="NCBI Taxonomy" id="320188"/>
    <lineage>
        <taxon>Eukaryota</taxon>
        <taxon>Metazoa</taxon>
        <taxon>Ecdysozoa</taxon>
        <taxon>Arthropoda</taxon>
        <taxon>Hexapoda</taxon>
        <taxon>Insecta</taxon>
        <taxon>Pterygota</taxon>
        <taxon>Neoptera</taxon>
        <taxon>Endopterygota</taxon>
        <taxon>Lepidoptera</taxon>
        <taxon>Glossata</taxon>
        <taxon>Ditrysia</taxon>
        <taxon>Papilionoidea</taxon>
        <taxon>Pieridae</taxon>
        <taxon>Pierinae</taxon>
        <taxon>Leptosia</taxon>
    </lineage>
</organism>
<dbReference type="SMART" id="SM00587">
    <property type="entry name" value="CHK"/>
    <property type="match status" value="1"/>
</dbReference>
<gene>
    <name evidence="2" type="ORF">LNINA_LOCUS10228</name>
</gene>
<dbReference type="InterPro" id="IPR011009">
    <property type="entry name" value="Kinase-like_dom_sf"/>
</dbReference>
<evidence type="ECO:0000313" key="2">
    <source>
        <dbReference type="EMBL" id="CAK1551054.1"/>
    </source>
</evidence>
<dbReference type="AlphaFoldDB" id="A0AAV1JPA6"/>
<dbReference type="EMBL" id="CAVLEF010000107">
    <property type="protein sequence ID" value="CAK1551054.1"/>
    <property type="molecule type" value="Genomic_DNA"/>
</dbReference>
<dbReference type="InterPro" id="IPR004119">
    <property type="entry name" value="EcKL"/>
</dbReference>
<sequence>MNSYITEEDVRLVVGRYFKRENAILQTYSIQFASKNMLGFLCDYLSLRIWVMINGDELVMDCFVKCISKNAADMVKEMKLFDKECIFYTDIKEDIFVTGIKPWSPKLIAAFNESMVFENLITRGYRMHNKLQTLDEAHTKQALSTLARFHASTIIYEEKRSKELKRPYSINEDYAQDLRRAGYKMTNTWFQQCMLGALNAVTHHSKYAESKDIIDACVQRWPDLWKAALDLSDFSSKYRNVICHRDLWNNNLLFHYVEGVPDDCLLVDFQAARCHPPAGDIMMLLYCNLDPGLREGKLEEFLDHYHLELDSILQRFDVSVNSILTLEDLYRSAEEYRLWGLVTSACLIPQTWMDDEVTTEIFTDAKNFDEILSRDKAKFLSEMLLNDDNYKGKVLDRPVSADVELRRSGRAARDASFSAPASHVVAHQLHRVEIDKLQYRDETKAGDEAAPAPGDDGFTQTTDNIGEIKTLTDQIEPLHDDILPITVGHFPRVFHVQHGCSGEVRASSGKGERLPISIFRDTSNF</sequence>
<accession>A0AAV1JPA6</accession>
<dbReference type="Pfam" id="PF02958">
    <property type="entry name" value="EcKL"/>
    <property type="match status" value="1"/>
</dbReference>
<reference evidence="2 3" key="1">
    <citation type="submission" date="2023-11" db="EMBL/GenBank/DDBJ databases">
        <authorList>
            <person name="Okamura Y."/>
        </authorList>
    </citation>
    <scope>NUCLEOTIDE SEQUENCE [LARGE SCALE GENOMIC DNA]</scope>
</reference>
<keyword evidence="3" id="KW-1185">Reference proteome</keyword>
<dbReference type="SUPFAM" id="SSF56112">
    <property type="entry name" value="Protein kinase-like (PK-like)"/>
    <property type="match status" value="1"/>
</dbReference>
<feature type="domain" description="CHK kinase-like" evidence="1">
    <location>
        <begin position="115"/>
        <end position="315"/>
    </location>
</feature>
<dbReference type="PANTHER" id="PTHR11012:SF48">
    <property type="entry name" value="CHK KINASE-LIKE DOMAIN-CONTAINING PROTEIN-RELATED"/>
    <property type="match status" value="1"/>
</dbReference>
<evidence type="ECO:0000313" key="3">
    <source>
        <dbReference type="Proteomes" id="UP001497472"/>
    </source>
</evidence>
<comment type="caution">
    <text evidence="2">The sequence shown here is derived from an EMBL/GenBank/DDBJ whole genome shotgun (WGS) entry which is preliminary data.</text>
</comment>
<evidence type="ECO:0000259" key="1">
    <source>
        <dbReference type="SMART" id="SM00587"/>
    </source>
</evidence>
<proteinExistence type="predicted"/>
<dbReference type="Gene3D" id="3.90.1200.10">
    <property type="match status" value="1"/>
</dbReference>
<name>A0AAV1JPA6_9NEOP</name>
<protein>
    <recommendedName>
        <fullName evidence="1">CHK kinase-like domain-containing protein</fullName>
    </recommendedName>
</protein>
<dbReference type="Proteomes" id="UP001497472">
    <property type="component" value="Unassembled WGS sequence"/>
</dbReference>
<dbReference type="PANTHER" id="PTHR11012">
    <property type="entry name" value="PROTEIN KINASE-LIKE DOMAIN-CONTAINING"/>
    <property type="match status" value="1"/>
</dbReference>
<dbReference type="InterPro" id="IPR015897">
    <property type="entry name" value="CHK_kinase-like"/>
</dbReference>